<dbReference type="InterPro" id="IPR013747">
    <property type="entry name" value="ACP_syn_III_C"/>
</dbReference>
<dbReference type="Gene3D" id="3.40.47.10">
    <property type="match status" value="1"/>
</dbReference>
<keyword evidence="6" id="KW-0276">Fatty acid metabolism</keyword>
<reference evidence="11" key="1">
    <citation type="submission" date="2019-03" db="EMBL/GenBank/DDBJ databases">
        <authorList>
            <person name="Hao L."/>
        </authorList>
    </citation>
    <scope>NUCLEOTIDE SEQUENCE</scope>
</reference>
<evidence type="ECO:0000256" key="5">
    <source>
        <dbReference type="ARBA" id="ARBA00022679"/>
    </source>
</evidence>
<protein>
    <recommendedName>
        <fullName evidence="3">beta-ketoacyl-[acyl-carrier-protein] synthase III</fullName>
        <ecNumber evidence="3">2.3.1.180</ecNumber>
    </recommendedName>
</protein>
<dbReference type="InterPro" id="IPR013751">
    <property type="entry name" value="ACP_syn_III_N"/>
</dbReference>
<gene>
    <name evidence="11" type="primary">fabHA</name>
    <name evidence="11" type="ORF">SCFA_210002</name>
</gene>
<dbReference type="FunFam" id="3.40.47.10:FF:000004">
    <property type="entry name" value="3-oxoacyl-[acyl-carrier-protein] synthase 3"/>
    <property type="match status" value="1"/>
</dbReference>
<keyword evidence="8" id="KW-0275">Fatty acid biosynthesis</keyword>
<evidence type="ECO:0000256" key="4">
    <source>
        <dbReference type="ARBA" id="ARBA00022516"/>
    </source>
</evidence>
<dbReference type="PANTHER" id="PTHR43091:SF1">
    <property type="entry name" value="BETA-KETOACYL-[ACYL-CARRIER-PROTEIN] SYNTHASE III, CHLOROPLASTIC"/>
    <property type="match status" value="1"/>
</dbReference>
<evidence type="ECO:0000259" key="10">
    <source>
        <dbReference type="Pfam" id="PF08545"/>
    </source>
</evidence>
<dbReference type="InterPro" id="IPR004655">
    <property type="entry name" value="FabH"/>
</dbReference>
<sequence length="343" mass="36640">MQEVFREKELVLTLPGELIKAGIAGIGVYVPERVLTNAQLEEMVDTNHEWILNRCGIHERHIATPEQATSDLAVLAADRALDNAGLAPEELDLIIVATNTPDMFFPSTACLVQDRIGAGKAGAFDLAAGCAGFICALAVGCQFITAGSSRYVLVVGADNLSKFVNWEDRSTCVLFGDAAGAVVLGPAREGSGFTNFKLRADGSGGPLLKLPAGGSRLPASRETVENKLHYIQMNGREVFKFAVRVMSEVTEEVLSAGGLGKNDLDFFIPHQANIRIINAAARRLELPPEKILVNVDRYGNTSTASIPLALEEALRGGRIKEGDNIVLAGFGAGLTWAAALLRW</sequence>
<dbReference type="GO" id="GO:0004315">
    <property type="term" value="F:3-oxoacyl-[acyl-carrier-protein] synthase activity"/>
    <property type="evidence" value="ECO:0007669"/>
    <property type="project" value="InterPro"/>
</dbReference>
<dbReference type="HAMAP" id="MF_01815">
    <property type="entry name" value="FabH"/>
    <property type="match status" value="1"/>
</dbReference>
<keyword evidence="7" id="KW-0443">Lipid metabolism</keyword>
<dbReference type="SUPFAM" id="SSF53901">
    <property type="entry name" value="Thiolase-like"/>
    <property type="match status" value="1"/>
</dbReference>
<comment type="similarity">
    <text evidence="2">Belongs to the thiolase-like superfamily. FabH family.</text>
</comment>
<dbReference type="GO" id="GO:0033818">
    <property type="term" value="F:beta-ketoacyl-acyl-carrier-protein synthase III activity"/>
    <property type="evidence" value="ECO:0007669"/>
    <property type="project" value="UniProtKB-EC"/>
</dbReference>
<keyword evidence="5 11" id="KW-0808">Transferase</keyword>
<feature type="domain" description="Beta-ketoacyl-[acyl-carrier-protein] synthase III N-terminal" evidence="10">
    <location>
        <begin position="124"/>
        <end position="202"/>
    </location>
</feature>
<evidence type="ECO:0000256" key="1">
    <source>
        <dbReference type="ARBA" id="ARBA00005194"/>
    </source>
</evidence>
<dbReference type="InterPro" id="IPR016039">
    <property type="entry name" value="Thiolase-like"/>
</dbReference>
<evidence type="ECO:0000313" key="11">
    <source>
        <dbReference type="EMBL" id="VFU13245.1"/>
    </source>
</evidence>
<evidence type="ECO:0000259" key="9">
    <source>
        <dbReference type="Pfam" id="PF08541"/>
    </source>
</evidence>
<dbReference type="AlphaFoldDB" id="A0A485LXA5"/>
<dbReference type="Pfam" id="PF08545">
    <property type="entry name" value="ACP_syn_III"/>
    <property type="match status" value="1"/>
</dbReference>
<dbReference type="CDD" id="cd00830">
    <property type="entry name" value="KAS_III"/>
    <property type="match status" value="1"/>
</dbReference>
<dbReference type="NCBIfam" id="NF006829">
    <property type="entry name" value="PRK09352.1"/>
    <property type="match status" value="1"/>
</dbReference>
<accession>A0A485LXA5</accession>
<feature type="domain" description="Beta-ketoacyl-[acyl-carrier-protein] synthase III C-terminal" evidence="9">
    <location>
        <begin position="255"/>
        <end position="343"/>
    </location>
</feature>
<keyword evidence="11" id="KW-0012">Acyltransferase</keyword>
<proteinExistence type="inferred from homology"/>
<evidence type="ECO:0000256" key="3">
    <source>
        <dbReference type="ARBA" id="ARBA00012333"/>
    </source>
</evidence>
<evidence type="ECO:0000256" key="6">
    <source>
        <dbReference type="ARBA" id="ARBA00022832"/>
    </source>
</evidence>
<dbReference type="NCBIfam" id="TIGR00747">
    <property type="entry name" value="fabH"/>
    <property type="match status" value="1"/>
</dbReference>
<evidence type="ECO:0000256" key="7">
    <source>
        <dbReference type="ARBA" id="ARBA00023098"/>
    </source>
</evidence>
<dbReference type="Pfam" id="PF08541">
    <property type="entry name" value="ACP_syn_III_C"/>
    <property type="match status" value="1"/>
</dbReference>
<comment type="pathway">
    <text evidence="1">Lipid metabolism; fatty acid biosynthesis.</text>
</comment>
<evidence type="ECO:0000256" key="8">
    <source>
        <dbReference type="ARBA" id="ARBA00023160"/>
    </source>
</evidence>
<name>A0A485LXA5_9ZZZZ</name>
<dbReference type="EC" id="2.3.1.180" evidence="3"/>
<dbReference type="EMBL" id="CAADRN010000124">
    <property type="protein sequence ID" value="VFU13245.1"/>
    <property type="molecule type" value="Genomic_DNA"/>
</dbReference>
<evidence type="ECO:0000256" key="2">
    <source>
        <dbReference type="ARBA" id="ARBA00008642"/>
    </source>
</evidence>
<dbReference type="GO" id="GO:0006633">
    <property type="term" value="P:fatty acid biosynthetic process"/>
    <property type="evidence" value="ECO:0007669"/>
    <property type="project" value="UniProtKB-KW"/>
</dbReference>
<dbReference type="PANTHER" id="PTHR43091">
    <property type="entry name" value="3-OXOACYL-[ACYL-CARRIER-PROTEIN] SYNTHASE"/>
    <property type="match status" value="1"/>
</dbReference>
<keyword evidence="4" id="KW-0444">Lipid biosynthesis</keyword>
<organism evidence="11">
    <name type="scientific">anaerobic digester metagenome</name>
    <dbReference type="NCBI Taxonomy" id="1263854"/>
    <lineage>
        <taxon>unclassified sequences</taxon>
        <taxon>metagenomes</taxon>
        <taxon>ecological metagenomes</taxon>
    </lineage>
</organism>